<feature type="compositionally biased region" description="Polar residues" evidence="1">
    <location>
        <begin position="230"/>
        <end position="241"/>
    </location>
</feature>
<dbReference type="GeneID" id="80905470"/>
<keyword evidence="3" id="KW-1185">Reference proteome</keyword>
<accession>A0A9W9CDX6</accession>
<feature type="region of interest" description="Disordered" evidence="1">
    <location>
        <begin position="222"/>
        <end position="241"/>
    </location>
</feature>
<feature type="compositionally biased region" description="Low complexity" evidence="1">
    <location>
        <begin position="1"/>
        <end position="19"/>
    </location>
</feature>
<gene>
    <name evidence="2" type="ORF">N0V89_001940</name>
</gene>
<evidence type="ECO:0000313" key="3">
    <source>
        <dbReference type="Proteomes" id="UP001140513"/>
    </source>
</evidence>
<dbReference type="Proteomes" id="UP001140513">
    <property type="component" value="Unassembled WGS sequence"/>
</dbReference>
<feature type="region of interest" description="Disordered" evidence="1">
    <location>
        <begin position="1"/>
        <end position="33"/>
    </location>
</feature>
<sequence>MSPNASSSSNVQDSRVSSATPTLVHKESEPSIKRRESIVSLAEDDPIRDWVFYSQLLAPEERCELPQASSAEVSGSETASKSTDAPLVPRKTKTNEESTKISNAEILAKYDRRCKAIDYPLCARFHPLVNIDQPRESIIDDAAQERTGAASPRLYQIQQEHGYPETLGATLSTIIEEPEEEANGMSAPPPSPASSFTGDQQRTSIFTAGTLDVKLPELGKTHLGRIDTPTRGSTDAPSELSSAAEFEANDELHLARCAFFTLPNGNIEGAATQLPAQSSSGGAREEIAYRRPRVLVKKKTEKAGAVASNGVARQGKSQSLIGKWVSRLRRQ</sequence>
<dbReference type="RefSeq" id="XP_056074224.1">
    <property type="nucleotide sequence ID" value="XM_056210751.1"/>
</dbReference>
<organism evidence="2 3">
    <name type="scientific">Didymosphaeria variabile</name>
    <dbReference type="NCBI Taxonomy" id="1932322"/>
    <lineage>
        <taxon>Eukaryota</taxon>
        <taxon>Fungi</taxon>
        <taxon>Dikarya</taxon>
        <taxon>Ascomycota</taxon>
        <taxon>Pezizomycotina</taxon>
        <taxon>Dothideomycetes</taxon>
        <taxon>Pleosporomycetidae</taxon>
        <taxon>Pleosporales</taxon>
        <taxon>Massarineae</taxon>
        <taxon>Didymosphaeriaceae</taxon>
        <taxon>Didymosphaeria</taxon>
    </lineage>
</organism>
<name>A0A9W9CDX6_9PLEO</name>
<evidence type="ECO:0000256" key="1">
    <source>
        <dbReference type="SAM" id="MobiDB-lite"/>
    </source>
</evidence>
<evidence type="ECO:0000313" key="2">
    <source>
        <dbReference type="EMBL" id="KAJ4357365.1"/>
    </source>
</evidence>
<protein>
    <submittedName>
        <fullName evidence="2">Uncharacterized protein</fullName>
    </submittedName>
</protein>
<dbReference type="AlphaFoldDB" id="A0A9W9CDX6"/>
<reference evidence="2" key="1">
    <citation type="submission" date="2022-10" db="EMBL/GenBank/DDBJ databases">
        <title>Tapping the CABI collections for fungal endophytes: first genome assemblies for Collariella, Neodidymelliopsis, Ascochyta clinopodiicola, Didymella pomorum, Didymosphaeria variabile, Neocosmospora piperis and Neocucurbitaria cava.</title>
        <authorList>
            <person name="Hill R."/>
        </authorList>
    </citation>
    <scope>NUCLEOTIDE SEQUENCE</scope>
    <source>
        <strain evidence="2">IMI 356815</strain>
    </source>
</reference>
<comment type="caution">
    <text evidence="2">The sequence shown here is derived from an EMBL/GenBank/DDBJ whole genome shotgun (WGS) entry which is preliminary data.</text>
</comment>
<dbReference type="EMBL" id="JAPEUX010000002">
    <property type="protein sequence ID" value="KAJ4357365.1"/>
    <property type="molecule type" value="Genomic_DNA"/>
</dbReference>
<feature type="compositionally biased region" description="Polar residues" evidence="1">
    <location>
        <begin position="67"/>
        <end position="83"/>
    </location>
</feature>
<proteinExistence type="predicted"/>
<feature type="compositionally biased region" description="Basic and acidic residues" evidence="1">
    <location>
        <begin position="24"/>
        <end position="33"/>
    </location>
</feature>
<feature type="region of interest" description="Disordered" evidence="1">
    <location>
        <begin position="64"/>
        <end position="98"/>
    </location>
</feature>